<accession>A0A2N9GU37</accession>
<dbReference type="AlphaFoldDB" id="A0A2N9GU37"/>
<sequence>MAGDRLKKNKKSVVQGVVNEVEPEIRDTNEEEFQEKSALEAEVEILRV</sequence>
<proteinExistence type="predicted"/>
<protein>
    <submittedName>
        <fullName evidence="1">Uncharacterized protein</fullName>
    </submittedName>
</protein>
<evidence type="ECO:0000313" key="1">
    <source>
        <dbReference type="EMBL" id="SPD03105.1"/>
    </source>
</evidence>
<gene>
    <name evidence="1" type="ORF">FSB_LOCUS30987</name>
</gene>
<dbReference type="EMBL" id="OIVN01002376">
    <property type="protein sequence ID" value="SPD03105.1"/>
    <property type="molecule type" value="Genomic_DNA"/>
</dbReference>
<reference evidence="1" key="1">
    <citation type="submission" date="2018-02" db="EMBL/GenBank/DDBJ databases">
        <authorList>
            <person name="Cohen D.B."/>
            <person name="Kent A.D."/>
        </authorList>
    </citation>
    <scope>NUCLEOTIDE SEQUENCE</scope>
</reference>
<name>A0A2N9GU37_FAGSY</name>
<organism evidence="1">
    <name type="scientific">Fagus sylvatica</name>
    <name type="common">Beechnut</name>
    <dbReference type="NCBI Taxonomy" id="28930"/>
    <lineage>
        <taxon>Eukaryota</taxon>
        <taxon>Viridiplantae</taxon>
        <taxon>Streptophyta</taxon>
        <taxon>Embryophyta</taxon>
        <taxon>Tracheophyta</taxon>
        <taxon>Spermatophyta</taxon>
        <taxon>Magnoliopsida</taxon>
        <taxon>eudicotyledons</taxon>
        <taxon>Gunneridae</taxon>
        <taxon>Pentapetalae</taxon>
        <taxon>rosids</taxon>
        <taxon>fabids</taxon>
        <taxon>Fagales</taxon>
        <taxon>Fagaceae</taxon>
        <taxon>Fagus</taxon>
    </lineage>
</organism>